<feature type="chain" id="PRO_5017671674" evidence="1">
    <location>
        <begin position="20"/>
        <end position="337"/>
    </location>
</feature>
<evidence type="ECO:0000313" key="3">
    <source>
        <dbReference type="Proteomes" id="UP000256373"/>
    </source>
</evidence>
<dbReference type="EMBL" id="QNUL01000001">
    <property type="protein sequence ID" value="REA64399.1"/>
    <property type="molecule type" value="Genomic_DNA"/>
</dbReference>
<comment type="caution">
    <text evidence="2">The sequence shown here is derived from an EMBL/GenBank/DDBJ whole genome shotgun (WGS) entry which is preliminary data.</text>
</comment>
<gene>
    <name evidence="2" type="ORF">DSL64_02275</name>
</gene>
<evidence type="ECO:0000313" key="2">
    <source>
        <dbReference type="EMBL" id="REA64399.1"/>
    </source>
</evidence>
<dbReference type="Proteomes" id="UP000256373">
    <property type="component" value="Unassembled WGS sequence"/>
</dbReference>
<keyword evidence="3" id="KW-1185">Reference proteome</keyword>
<dbReference type="OrthoDB" id="9765957at2"/>
<dbReference type="AlphaFoldDB" id="A0A3D8YHS6"/>
<evidence type="ECO:0000256" key="1">
    <source>
        <dbReference type="SAM" id="SignalP"/>
    </source>
</evidence>
<feature type="signal peptide" evidence="1">
    <location>
        <begin position="1"/>
        <end position="19"/>
    </location>
</feature>
<proteinExistence type="predicted"/>
<reference evidence="2 3" key="1">
    <citation type="submission" date="2018-07" db="EMBL/GenBank/DDBJ databases">
        <title>Dyadobacter roseus sp. nov., isolated from rose rhizosphere soil.</title>
        <authorList>
            <person name="Chen L."/>
        </authorList>
    </citation>
    <scope>NUCLEOTIDE SEQUENCE [LARGE SCALE GENOMIC DNA]</scope>
    <source>
        <strain evidence="2 3">RS19</strain>
    </source>
</reference>
<sequence length="337" mass="35264">MKYFFMIVFAFFIYQSAYSQNNVGINTDTPDQSAVLDILSTQKGVLIPRMSFAQKNLISAPAKGLLIYQIDAAEGFYFYNGSAWQTLNGVNGANGANGQGFANGSAAGQLYLTSGSSPFSPQAPVSVTGDITINNSGSTTITSGAVNTTKLANGSVTIQKINAAGTASPTTFLRGDGEWAAPAAAGASASTLFARRTTDLLVESNAYQDVVSINLEANKTYLIQSKVLTQRAGSASADVSCRVKFSTNDAVSLIGGVYYGTGYKTGTNFSSSGGFESDGVSDNPATQSVGAKYTVETIIKTVTAGTFTIQVARKSNNTTNNFYVRPISYITASTISE</sequence>
<protein>
    <submittedName>
        <fullName evidence="2">Uncharacterized protein</fullName>
    </submittedName>
</protein>
<name>A0A3D8YHS6_9BACT</name>
<keyword evidence="1" id="KW-0732">Signal</keyword>
<dbReference type="RefSeq" id="WP_115829007.1">
    <property type="nucleotide sequence ID" value="NZ_QNUL01000001.1"/>
</dbReference>
<organism evidence="2 3">
    <name type="scientific">Dyadobacter luteus</name>
    <dbReference type="NCBI Taxonomy" id="2259619"/>
    <lineage>
        <taxon>Bacteria</taxon>
        <taxon>Pseudomonadati</taxon>
        <taxon>Bacteroidota</taxon>
        <taxon>Cytophagia</taxon>
        <taxon>Cytophagales</taxon>
        <taxon>Spirosomataceae</taxon>
        <taxon>Dyadobacter</taxon>
    </lineage>
</organism>
<accession>A0A3D8YHS6</accession>